<feature type="region of interest" description="Disordered" evidence="1">
    <location>
        <begin position="17"/>
        <end position="42"/>
    </location>
</feature>
<organism evidence="2 3">
    <name type="scientific">Lactobacillus johnsonii N6.2</name>
    <dbReference type="NCBI Taxonomy" id="1408186"/>
    <lineage>
        <taxon>Bacteria</taxon>
        <taxon>Bacillati</taxon>
        <taxon>Bacillota</taxon>
        <taxon>Bacilli</taxon>
        <taxon>Lactobacillales</taxon>
        <taxon>Lactobacillaceae</taxon>
        <taxon>Lactobacillus</taxon>
    </lineage>
</organism>
<name>A0A7D9N6R2_LACJH</name>
<dbReference type="RefSeq" id="WP_023599680.1">
    <property type="nucleotide sequence ID" value="NC_022909.1"/>
</dbReference>
<dbReference type="EMBL" id="CP006811">
    <property type="protein sequence ID" value="AHA97477.1"/>
    <property type="molecule type" value="Genomic_DNA"/>
</dbReference>
<protein>
    <submittedName>
        <fullName evidence="2">Uncharacterized protein</fullName>
    </submittedName>
</protein>
<feature type="compositionally biased region" description="Basic and acidic residues" evidence="1">
    <location>
        <begin position="32"/>
        <end position="42"/>
    </location>
</feature>
<proteinExistence type="predicted"/>
<dbReference type="NCBIfam" id="NF040897">
    <property type="entry name" value="SPJ_0845_Nterm"/>
    <property type="match status" value="1"/>
</dbReference>
<gene>
    <name evidence="2" type="ORF">T285_05460</name>
</gene>
<dbReference type="AlphaFoldDB" id="A0A7D9N6R2"/>
<evidence type="ECO:0000256" key="1">
    <source>
        <dbReference type="SAM" id="MobiDB-lite"/>
    </source>
</evidence>
<reference evidence="2 3" key="1">
    <citation type="journal article" date="2014" name="Genome Announc.">
        <title>Complete Genome Sequences of Lactobacillus johnsonii Strain N6.2 and Lactobacillus reuteri Strain TD1.</title>
        <authorList>
            <person name="Leonard M.T."/>
            <person name="Valladares R.B."/>
            <person name="Ardissone A."/>
            <person name="Gonzalez C.F."/>
            <person name="Lorca G.L."/>
            <person name="Triplett E.W."/>
        </authorList>
    </citation>
    <scope>NUCLEOTIDE SEQUENCE [LARGE SCALE GENOMIC DNA]</scope>
    <source>
        <strain evidence="2 3">N6.2</strain>
    </source>
</reference>
<evidence type="ECO:0000313" key="3">
    <source>
        <dbReference type="Proteomes" id="UP000018522"/>
    </source>
</evidence>
<dbReference type="KEGG" id="ljn:T285_05460"/>
<dbReference type="Proteomes" id="UP000018522">
    <property type="component" value="Chromosome"/>
</dbReference>
<evidence type="ECO:0000313" key="2">
    <source>
        <dbReference type="EMBL" id="AHA97477.1"/>
    </source>
</evidence>
<dbReference type="InterPro" id="IPR047909">
    <property type="entry name" value="SPJ_0845-like_N"/>
</dbReference>
<accession>A0A7D9N6R2</accession>
<sequence>MGLTFEKNNQLEKMLDKFAILPDDPKKKKAQNSKDKEKNKDK</sequence>